<sequence>MRGGSRRVWMKQLCRRSRAHNGEHVVITVIYHSEHLELPEQKLQHHGSRDDTAPGNTGFHVNAPQHLL</sequence>
<evidence type="ECO:0000313" key="3">
    <source>
        <dbReference type="Proteomes" id="UP000314294"/>
    </source>
</evidence>
<feature type="region of interest" description="Disordered" evidence="1">
    <location>
        <begin position="40"/>
        <end position="68"/>
    </location>
</feature>
<protein>
    <submittedName>
        <fullName evidence="2">Uncharacterized protein</fullName>
    </submittedName>
</protein>
<proteinExistence type="predicted"/>
<gene>
    <name evidence="2" type="ORF">EYF80_025951</name>
</gene>
<feature type="compositionally biased region" description="Basic and acidic residues" evidence="1">
    <location>
        <begin position="40"/>
        <end position="52"/>
    </location>
</feature>
<reference evidence="2 3" key="1">
    <citation type="submission" date="2019-03" db="EMBL/GenBank/DDBJ databases">
        <title>First draft genome of Liparis tanakae, snailfish: a comprehensive survey of snailfish specific genes.</title>
        <authorList>
            <person name="Kim W."/>
            <person name="Song I."/>
            <person name="Jeong J.-H."/>
            <person name="Kim D."/>
            <person name="Kim S."/>
            <person name="Ryu S."/>
            <person name="Song J.Y."/>
            <person name="Lee S.K."/>
        </authorList>
    </citation>
    <scope>NUCLEOTIDE SEQUENCE [LARGE SCALE GENOMIC DNA]</scope>
    <source>
        <tissue evidence="2">Muscle</tissue>
    </source>
</reference>
<name>A0A4Z2HFT4_9TELE</name>
<evidence type="ECO:0000313" key="2">
    <source>
        <dbReference type="EMBL" id="TNN63833.1"/>
    </source>
</evidence>
<organism evidence="2 3">
    <name type="scientific">Liparis tanakae</name>
    <name type="common">Tanaka's snailfish</name>
    <dbReference type="NCBI Taxonomy" id="230148"/>
    <lineage>
        <taxon>Eukaryota</taxon>
        <taxon>Metazoa</taxon>
        <taxon>Chordata</taxon>
        <taxon>Craniata</taxon>
        <taxon>Vertebrata</taxon>
        <taxon>Euteleostomi</taxon>
        <taxon>Actinopterygii</taxon>
        <taxon>Neopterygii</taxon>
        <taxon>Teleostei</taxon>
        <taxon>Neoteleostei</taxon>
        <taxon>Acanthomorphata</taxon>
        <taxon>Eupercaria</taxon>
        <taxon>Perciformes</taxon>
        <taxon>Cottioidei</taxon>
        <taxon>Cottales</taxon>
        <taxon>Liparidae</taxon>
        <taxon>Liparis</taxon>
    </lineage>
</organism>
<accession>A0A4Z2HFT4</accession>
<dbReference type="Proteomes" id="UP000314294">
    <property type="component" value="Unassembled WGS sequence"/>
</dbReference>
<keyword evidence="3" id="KW-1185">Reference proteome</keyword>
<comment type="caution">
    <text evidence="2">The sequence shown here is derived from an EMBL/GenBank/DDBJ whole genome shotgun (WGS) entry which is preliminary data.</text>
</comment>
<evidence type="ECO:0000256" key="1">
    <source>
        <dbReference type="SAM" id="MobiDB-lite"/>
    </source>
</evidence>
<dbReference type="EMBL" id="SRLO01000265">
    <property type="protein sequence ID" value="TNN63833.1"/>
    <property type="molecule type" value="Genomic_DNA"/>
</dbReference>
<dbReference type="AlphaFoldDB" id="A0A4Z2HFT4"/>